<gene>
    <name evidence="4" type="ORF">F6464_10385</name>
</gene>
<dbReference type="PANTHER" id="PTHR30329">
    <property type="entry name" value="STATOR ELEMENT OF FLAGELLAR MOTOR COMPLEX"/>
    <property type="match status" value="1"/>
</dbReference>
<proteinExistence type="predicted"/>
<name>A0A7J5ADA2_9FLAO</name>
<organism evidence="4 5">
    <name type="scientific">Flavobacterium luteum</name>
    <dbReference type="NCBI Taxonomy" id="2026654"/>
    <lineage>
        <taxon>Bacteria</taxon>
        <taxon>Pseudomonadati</taxon>
        <taxon>Bacteroidota</taxon>
        <taxon>Flavobacteriia</taxon>
        <taxon>Flavobacteriales</taxon>
        <taxon>Flavobacteriaceae</taxon>
        <taxon>Flavobacterium</taxon>
    </lineage>
</organism>
<dbReference type="PROSITE" id="PS51123">
    <property type="entry name" value="OMPA_2"/>
    <property type="match status" value="1"/>
</dbReference>
<dbReference type="GO" id="GO:0016020">
    <property type="term" value="C:membrane"/>
    <property type="evidence" value="ECO:0007669"/>
    <property type="project" value="UniProtKB-UniRule"/>
</dbReference>
<feature type="chain" id="PRO_5029541244" evidence="2">
    <location>
        <begin position="20"/>
        <end position="297"/>
    </location>
</feature>
<dbReference type="InterPro" id="IPR036737">
    <property type="entry name" value="OmpA-like_sf"/>
</dbReference>
<evidence type="ECO:0000313" key="4">
    <source>
        <dbReference type="EMBL" id="KAB1155515.1"/>
    </source>
</evidence>
<comment type="caution">
    <text evidence="4">The sequence shown here is derived from an EMBL/GenBank/DDBJ whole genome shotgun (WGS) entry which is preliminary data.</text>
</comment>
<reference evidence="4 5" key="1">
    <citation type="submission" date="2019-09" db="EMBL/GenBank/DDBJ databases">
        <title>Flavobacterium sp. nov., isolated from glacier ice.</title>
        <authorList>
            <person name="Liu Q."/>
        </authorList>
    </citation>
    <scope>NUCLEOTIDE SEQUENCE [LARGE SCALE GENOMIC DNA]</scope>
    <source>
        <strain evidence="4 5">NBRC 112527</strain>
    </source>
</reference>
<dbReference type="Proteomes" id="UP000490922">
    <property type="component" value="Unassembled WGS sequence"/>
</dbReference>
<dbReference type="InterPro" id="IPR050330">
    <property type="entry name" value="Bact_OuterMem_StrucFunc"/>
</dbReference>
<keyword evidence="2" id="KW-0732">Signal</keyword>
<evidence type="ECO:0000256" key="2">
    <source>
        <dbReference type="SAM" id="SignalP"/>
    </source>
</evidence>
<evidence type="ECO:0000256" key="1">
    <source>
        <dbReference type="PROSITE-ProRule" id="PRU00473"/>
    </source>
</evidence>
<keyword evidence="1" id="KW-0472">Membrane</keyword>
<dbReference type="EMBL" id="WAEM01000005">
    <property type="protein sequence ID" value="KAB1155515.1"/>
    <property type="molecule type" value="Genomic_DNA"/>
</dbReference>
<feature type="domain" description="OmpA-like" evidence="3">
    <location>
        <begin position="178"/>
        <end position="295"/>
    </location>
</feature>
<accession>A0A7J5ADA2</accession>
<dbReference type="Gene3D" id="3.30.1330.60">
    <property type="entry name" value="OmpA-like domain"/>
    <property type="match status" value="2"/>
</dbReference>
<dbReference type="Pfam" id="PF00691">
    <property type="entry name" value="OmpA"/>
    <property type="match status" value="1"/>
</dbReference>
<dbReference type="PANTHER" id="PTHR30329:SF21">
    <property type="entry name" value="LIPOPROTEIN YIAD-RELATED"/>
    <property type="match status" value="1"/>
</dbReference>
<dbReference type="InterPro" id="IPR006665">
    <property type="entry name" value="OmpA-like"/>
</dbReference>
<keyword evidence="5" id="KW-1185">Reference proteome</keyword>
<evidence type="ECO:0000313" key="5">
    <source>
        <dbReference type="Proteomes" id="UP000490922"/>
    </source>
</evidence>
<dbReference type="OrthoDB" id="9782229at2"/>
<dbReference type="SUPFAM" id="SSF103088">
    <property type="entry name" value="OmpA-like"/>
    <property type="match status" value="2"/>
</dbReference>
<protein>
    <submittedName>
        <fullName evidence="4">OmpA family protein</fullName>
    </submittedName>
</protein>
<dbReference type="AlphaFoldDB" id="A0A7J5ADA2"/>
<evidence type="ECO:0000259" key="3">
    <source>
        <dbReference type="PROSITE" id="PS51123"/>
    </source>
</evidence>
<sequence length="297" mass="34315">MKLFFLLLFFLFSMTSVIAQEQFSIYFESNKYEVNPSESQRLNLWINQNPMIKVLGIHGFCDEDGTFGFNDTLAKKRINFVYNVIKDKVKIREDFKTRSFGELHSNSKIKAENRKVTLFYIESKDLNRENEILGIKADPIELPKVAMQYPEKLVFDNPDGTQSEYKLDIDFMQKMNEAAVGQKLKVENLNFQINTFIVVPNSKGKLYELLVVMQKKPSLKIEIQGHLCCMPIDRLDLSTQRAKAINNFLVANGINENRLTFKGFGSSQPIYALPEKDETQRAANRRVEIMITANTNR</sequence>
<dbReference type="CDD" id="cd07185">
    <property type="entry name" value="OmpA_C-like"/>
    <property type="match status" value="1"/>
</dbReference>
<feature type="signal peptide" evidence="2">
    <location>
        <begin position="1"/>
        <end position="19"/>
    </location>
</feature>